<dbReference type="PROSITE" id="PS51257">
    <property type="entry name" value="PROKAR_LIPOPROTEIN"/>
    <property type="match status" value="1"/>
</dbReference>
<dbReference type="EMBL" id="CP003167">
    <property type="protein sequence ID" value="AGB01975.1"/>
    <property type="molecule type" value="Genomic_DNA"/>
</dbReference>
<dbReference type="NCBIfam" id="NF038402">
    <property type="entry name" value="TroA_like"/>
    <property type="match status" value="1"/>
</dbReference>
<dbReference type="PROSITE" id="PS50983">
    <property type="entry name" value="FE_B12_PBP"/>
    <property type="match status" value="1"/>
</dbReference>
<reference evidence="5" key="1">
    <citation type="submission" date="2011-12" db="EMBL/GenBank/DDBJ databases">
        <title>Complete sequence of Methanoregula formicicum SMSP.</title>
        <authorList>
            <person name="Lucas S."/>
            <person name="Han J."/>
            <person name="Lapidus A."/>
            <person name="Cheng J.-F."/>
            <person name="Goodwin L."/>
            <person name="Pitluck S."/>
            <person name="Peters L."/>
            <person name="Ovchinnikova G."/>
            <person name="Teshima H."/>
            <person name="Detter J.C."/>
            <person name="Han C."/>
            <person name="Tapia R."/>
            <person name="Land M."/>
            <person name="Hauser L."/>
            <person name="Kyrpides N."/>
            <person name="Ivanova N."/>
            <person name="Pagani I."/>
            <person name="Imachi H."/>
            <person name="Tamaki H."/>
            <person name="Sekiguchi Y."/>
            <person name="Kamagata Y."/>
            <person name="Cadillo-Quiroz H."/>
            <person name="Zinder S."/>
            <person name="Liu W.-T."/>
            <person name="Woyke T."/>
        </authorList>
    </citation>
    <scope>NUCLEOTIDE SEQUENCE [LARGE SCALE GENOMIC DNA]</scope>
    <source>
        <strain evidence="5">DSM 22288 / NBRC 105244 / SMSP</strain>
    </source>
</reference>
<keyword evidence="2" id="KW-0812">Transmembrane</keyword>
<protein>
    <submittedName>
        <fullName evidence="4">ABC-type Fe3+-hydroxamate transport system, periplasmic component</fullName>
    </submittedName>
</protein>
<organism evidence="4 5">
    <name type="scientific">Methanoregula formicica (strain DSM 22288 / NBRC 105244 / SMSP)</name>
    <dbReference type="NCBI Taxonomy" id="593750"/>
    <lineage>
        <taxon>Archaea</taxon>
        <taxon>Methanobacteriati</taxon>
        <taxon>Methanobacteriota</taxon>
        <taxon>Stenosarchaea group</taxon>
        <taxon>Methanomicrobia</taxon>
        <taxon>Methanomicrobiales</taxon>
        <taxon>Methanoregulaceae</taxon>
        <taxon>Methanoregula</taxon>
    </lineage>
</organism>
<feature type="domain" description="Fe/B12 periplasmic-binding" evidence="3">
    <location>
        <begin position="50"/>
        <end position="309"/>
    </location>
</feature>
<dbReference type="CDD" id="cd01144">
    <property type="entry name" value="BtuF"/>
    <property type="match status" value="1"/>
</dbReference>
<accession>L0HD68</accession>
<dbReference type="PANTHER" id="PTHR30535:SF34">
    <property type="entry name" value="MOLYBDATE-BINDING PROTEIN MOLA"/>
    <property type="match status" value="1"/>
</dbReference>
<dbReference type="SUPFAM" id="SSF53807">
    <property type="entry name" value="Helical backbone' metal receptor"/>
    <property type="match status" value="1"/>
</dbReference>
<keyword evidence="5" id="KW-1185">Reference proteome</keyword>
<dbReference type="AlphaFoldDB" id="L0HD68"/>
<dbReference type="RefSeq" id="WP_015284939.1">
    <property type="nucleotide sequence ID" value="NC_019943.1"/>
</dbReference>
<dbReference type="GeneID" id="14310233"/>
<evidence type="ECO:0000313" key="5">
    <source>
        <dbReference type="Proteomes" id="UP000010824"/>
    </source>
</evidence>
<dbReference type="InterPro" id="IPR050902">
    <property type="entry name" value="ABC_Transporter_SBP"/>
</dbReference>
<dbReference type="PANTHER" id="PTHR30535">
    <property type="entry name" value="VITAMIN B12-BINDING PROTEIN"/>
    <property type="match status" value="1"/>
</dbReference>
<proteinExistence type="predicted"/>
<dbReference type="InParanoid" id="L0HD68"/>
<dbReference type="InterPro" id="IPR054828">
    <property type="entry name" value="Vit_B12_bind_prot"/>
</dbReference>
<dbReference type="Pfam" id="PF01497">
    <property type="entry name" value="Peripla_BP_2"/>
    <property type="match status" value="1"/>
</dbReference>
<feature type="transmembrane region" description="Helical" evidence="2">
    <location>
        <begin position="321"/>
        <end position="342"/>
    </location>
</feature>
<keyword evidence="2" id="KW-0472">Membrane</keyword>
<dbReference type="Proteomes" id="UP000010824">
    <property type="component" value="Chromosome"/>
</dbReference>
<dbReference type="HOGENOM" id="CLU_038034_2_8_2"/>
<name>L0HD68_METFS</name>
<dbReference type="KEGG" id="mfo:Metfor_0920"/>
<evidence type="ECO:0000256" key="2">
    <source>
        <dbReference type="SAM" id="Phobius"/>
    </source>
</evidence>
<dbReference type="OrthoDB" id="24039at2157"/>
<evidence type="ECO:0000256" key="1">
    <source>
        <dbReference type="ARBA" id="ARBA00022729"/>
    </source>
</evidence>
<evidence type="ECO:0000313" key="4">
    <source>
        <dbReference type="EMBL" id="AGB01975.1"/>
    </source>
</evidence>
<dbReference type="InterPro" id="IPR002491">
    <property type="entry name" value="ABC_transptr_periplasmic_BD"/>
</dbReference>
<reference evidence="4 5" key="2">
    <citation type="journal article" date="2014" name="Genome Announc.">
        <title>Complete Genome Sequence of Methanoregula formicica SMSPT, a Mesophilic Hydrogenotrophic Methanogen Isolated from a Methanogenic Upflow Anaerobic Sludge Blanket Reactor.</title>
        <authorList>
            <person name="Yamamoto K."/>
            <person name="Tamaki H."/>
            <person name="Cadillo-Quiroz H."/>
            <person name="Imachi H."/>
            <person name="Kyrpides N."/>
            <person name="Woyke T."/>
            <person name="Goodwin L."/>
            <person name="Zinder S.H."/>
            <person name="Kamagata Y."/>
            <person name="Liu W.T."/>
        </authorList>
    </citation>
    <scope>NUCLEOTIDE SEQUENCE [LARGE SCALE GENOMIC DNA]</scope>
    <source>
        <strain evidence="5">DSM 22288 / NBRC 105244 / SMSP</strain>
    </source>
</reference>
<gene>
    <name evidence="4" type="ordered locus">Metfor_0920</name>
</gene>
<dbReference type="GO" id="GO:0071281">
    <property type="term" value="P:cellular response to iron ion"/>
    <property type="evidence" value="ECO:0007669"/>
    <property type="project" value="TreeGrafter"/>
</dbReference>
<dbReference type="STRING" id="593750.Metfor_0920"/>
<keyword evidence="1" id="KW-0732">Signal</keyword>
<keyword evidence="2" id="KW-1133">Transmembrane helix</keyword>
<dbReference type="Gene3D" id="3.40.50.1980">
    <property type="entry name" value="Nitrogenase molybdenum iron protein domain"/>
    <property type="match status" value="2"/>
</dbReference>
<evidence type="ECO:0000259" key="3">
    <source>
        <dbReference type="PROSITE" id="PS50983"/>
    </source>
</evidence>
<dbReference type="eggNOG" id="arCOG04233">
    <property type="taxonomic scope" value="Archaea"/>
</dbReference>
<sequence length="344" mass="36050" precursor="true">MMPRTSPFKNPRAALLAALLLVSCCVLPVSAVAVTDDAGTTVTLNATPQRIVSLAPSNTEILAALDLTGRLVGITDVCNYPPEVNTVPRIGGYSSISTEKVSAARPDLVIASDITPAETTARLRALGLNVVVVAPRNIDDMIRDIRMVGALTGTDAEAERLAANLSLRLAAVGTAERPAGTRPAIAHVVWNNPLYVSGNNTLQNDVIEHAGGKNAFAGISGWGTVTLEEFLVTNPDIIIVSGGGGMDNSTRDVILDDFMTRPQYASLSAVKNHRVYAVNADAISRAGPRIVDATEQVAADIREMTRTGTGGTAGAVPTTRTPGFCAAGTVLLIAAFVCLIQWRR</sequence>